<feature type="repeat" description="TPR" evidence="1">
    <location>
        <begin position="463"/>
        <end position="496"/>
    </location>
</feature>
<evidence type="ECO:0000256" key="1">
    <source>
        <dbReference type="PROSITE-ProRule" id="PRU00339"/>
    </source>
</evidence>
<accession>I4AI56</accession>
<dbReference type="InterPro" id="IPR011990">
    <property type="entry name" value="TPR-like_helical_dom_sf"/>
</dbReference>
<dbReference type="SUPFAM" id="SSF48452">
    <property type="entry name" value="TPR-like"/>
    <property type="match status" value="3"/>
</dbReference>
<dbReference type="PANTHER" id="PTHR12558">
    <property type="entry name" value="CELL DIVISION CYCLE 16,23,27"/>
    <property type="match status" value="1"/>
</dbReference>
<dbReference type="OrthoDB" id="9814220at2"/>
<dbReference type="eggNOG" id="COG0457">
    <property type="taxonomic scope" value="Bacteria"/>
</dbReference>
<feature type="region of interest" description="Disordered" evidence="2">
    <location>
        <begin position="43"/>
        <end position="62"/>
    </location>
</feature>
<evidence type="ECO:0000313" key="4">
    <source>
        <dbReference type="EMBL" id="AFM03641.1"/>
    </source>
</evidence>
<dbReference type="HOGENOM" id="CLU_007251_3_1_10"/>
<evidence type="ECO:0000256" key="3">
    <source>
        <dbReference type="SAM" id="SignalP"/>
    </source>
</evidence>
<dbReference type="Gene3D" id="1.25.40.10">
    <property type="entry name" value="Tetratricopeptide repeat domain"/>
    <property type="match status" value="5"/>
</dbReference>
<evidence type="ECO:0000256" key="2">
    <source>
        <dbReference type="SAM" id="MobiDB-lite"/>
    </source>
</evidence>
<dbReference type="SMART" id="SM00028">
    <property type="entry name" value="TPR"/>
    <property type="match status" value="9"/>
</dbReference>
<gene>
    <name evidence="4" type="ordered locus">Fleli_1204</name>
</gene>
<dbReference type="PROSITE" id="PS50005">
    <property type="entry name" value="TPR"/>
    <property type="match status" value="3"/>
</dbReference>
<dbReference type="InterPro" id="IPR019734">
    <property type="entry name" value="TPR_rpt"/>
</dbReference>
<dbReference type="GO" id="GO:0006396">
    <property type="term" value="P:RNA processing"/>
    <property type="evidence" value="ECO:0007669"/>
    <property type="project" value="InterPro"/>
</dbReference>
<keyword evidence="1" id="KW-0802">TPR repeat</keyword>
<dbReference type="PANTHER" id="PTHR12558:SF13">
    <property type="entry name" value="CELL DIVISION CYCLE PROTEIN 27 HOMOLOG"/>
    <property type="match status" value="1"/>
</dbReference>
<dbReference type="Proteomes" id="UP000006054">
    <property type="component" value="Chromosome"/>
</dbReference>
<evidence type="ECO:0000313" key="5">
    <source>
        <dbReference type="Proteomes" id="UP000006054"/>
    </source>
</evidence>
<dbReference type="Pfam" id="PF13432">
    <property type="entry name" value="TPR_16"/>
    <property type="match status" value="2"/>
</dbReference>
<protein>
    <submittedName>
        <fullName evidence="4">Tetratricopeptide repeat protein</fullName>
    </submittedName>
</protein>
<feature type="compositionally biased region" description="Basic and acidic residues" evidence="2">
    <location>
        <begin position="51"/>
        <end position="62"/>
    </location>
</feature>
<dbReference type="SMART" id="SM00386">
    <property type="entry name" value="HAT"/>
    <property type="match status" value="3"/>
</dbReference>
<sequence precursor="true">MSIKNDTMKNDTQFIKHNYLKKIVMLLFICALASCFSDAQAQRKSRKDKKKDKEEQANAIKKEPIDGQVSNSLLAEQTFFEGMKEFIKEEYKRAIPYFEESLKHDASNPTAHYQISLCYYKLNSLQDALMYAMQAVKMEEENFYFLSHLATIQIDMRMLDAAEKTYKQILAKIGGDEITYLNLAALYIEMNEYKKAIHTYDRMEKELGLNQNVIRQKQILYLQMQDTESALNEGEKLMLEFPDEIEFKLAQIELLLNQKRYADAELLLEGITKEQEEFPAQVYLMLAQIYHNKDQPKNEVQSLKKAFQSSDISLDSKLNLLMGLYQNANLSTEKGQKTIEMSSQLAQTLTEVHPQEPSSFGVFGDFLLKQKKYTEAFDAYKSALKIDPNNYSLWERTTQLALESKNYEYAISTSEDALEYFPNQPNLWFLNGVAYLSSTKNEQAIASLEQGKKMVFNNPELLSQFESQLGDIYYKNEDYKKADEAYEKALKQNPNNAHALNNYSYYLSLREEKMELAAELGARLVKLYPNNPTYLDTYGWILYVKKDYKEAEKYLSLAAQTTQSATIIEHYGDVLLKLNRKQEAILEWKKASALDSTNETLKQKIEQHSQSEKK</sequence>
<dbReference type="AlphaFoldDB" id="I4AI56"/>
<feature type="repeat" description="TPR" evidence="1">
    <location>
        <begin position="109"/>
        <end position="142"/>
    </location>
</feature>
<dbReference type="Pfam" id="PF13181">
    <property type="entry name" value="TPR_8"/>
    <property type="match status" value="2"/>
</dbReference>
<name>I4AI56_BERLS</name>
<keyword evidence="3" id="KW-0732">Signal</keyword>
<dbReference type="STRING" id="880071.Fleli_1204"/>
<dbReference type="PROSITE" id="PS51257">
    <property type="entry name" value="PROKAR_LIPOPROTEIN"/>
    <property type="match status" value="1"/>
</dbReference>
<dbReference type="InterPro" id="IPR003107">
    <property type="entry name" value="HAT"/>
</dbReference>
<dbReference type="EMBL" id="CP003345">
    <property type="protein sequence ID" value="AFM03641.1"/>
    <property type="molecule type" value="Genomic_DNA"/>
</dbReference>
<feature type="chain" id="PRO_5003685889" evidence="3">
    <location>
        <begin position="42"/>
        <end position="614"/>
    </location>
</feature>
<proteinExistence type="predicted"/>
<feature type="repeat" description="TPR" evidence="1">
    <location>
        <begin position="357"/>
        <end position="390"/>
    </location>
</feature>
<reference evidence="5" key="1">
    <citation type="submission" date="2012-06" db="EMBL/GenBank/DDBJ databases">
        <title>The complete genome of Flexibacter litoralis DSM 6794.</title>
        <authorList>
            <person name="Lucas S."/>
            <person name="Copeland A."/>
            <person name="Lapidus A."/>
            <person name="Glavina del Rio T."/>
            <person name="Dalin E."/>
            <person name="Tice H."/>
            <person name="Bruce D."/>
            <person name="Goodwin L."/>
            <person name="Pitluck S."/>
            <person name="Peters L."/>
            <person name="Ovchinnikova G."/>
            <person name="Lu M."/>
            <person name="Kyrpides N."/>
            <person name="Mavromatis K."/>
            <person name="Ivanova N."/>
            <person name="Brettin T."/>
            <person name="Detter J.C."/>
            <person name="Han C."/>
            <person name="Larimer F."/>
            <person name="Land M."/>
            <person name="Hauser L."/>
            <person name="Markowitz V."/>
            <person name="Cheng J.-F."/>
            <person name="Hugenholtz P."/>
            <person name="Woyke T."/>
            <person name="Wu D."/>
            <person name="Spring S."/>
            <person name="Lang E."/>
            <person name="Kopitz M."/>
            <person name="Brambilla E."/>
            <person name="Klenk H.-P."/>
            <person name="Eisen J.A."/>
        </authorList>
    </citation>
    <scope>NUCLEOTIDE SEQUENCE [LARGE SCALE GENOMIC DNA]</scope>
    <source>
        <strain evidence="5">ATCC 23117 / DSM 6794 / NBRC 15988 / NCIMB 1366 / Sio-4</strain>
    </source>
</reference>
<dbReference type="KEGG" id="fli:Fleli_1204"/>
<feature type="signal peptide" evidence="3">
    <location>
        <begin position="1"/>
        <end position="41"/>
    </location>
</feature>
<keyword evidence="5" id="KW-1185">Reference proteome</keyword>
<organism evidence="4 5">
    <name type="scientific">Bernardetia litoralis (strain ATCC 23117 / DSM 6794 / NBRC 15988 / NCIMB 1366 / Fx l1 / Sio-4)</name>
    <name type="common">Flexibacter litoralis</name>
    <dbReference type="NCBI Taxonomy" id="880071"/>
    <lineage>
        <taxon>Bacteria</taxon>
        <taxon>Pseudomonadati</taxon>
        <taxon>Bacteroidota</taxon>
        <taxon>Cytophagia</taxon>
        <taxon>Cytophagales</taxon>
        <taxon>Bernardetiaceae</taxon>
        <taxon>Bernardetia</taxon>
    </lineage>
</organism>
<dbReference type="GO" id="GO:0051301">
    <property type="term" value="P:cell division"/>
    <property type="evidence" value="ECO:0007669"/>
    <property type="project" value="TreeGrafter"/>
</dbReference>
<dbReference type="PROSITE" id="PS50293">
    <property type="entry name" value="TPR_REGION"/>
    <property type="match status" value="1"/>
</dbReference>